<evidence type="ECO:0000313" key="2">
    <source>
        <dbReference type="EMBL" id="MFC1573310.1"/>
    </source>
</evidence>
<proteinExistence type="predicted"/>
<evidence type="ECO:0008006" key="4">
    <source>
        <dbReference type="Google" id="ProtNLM"/>
    </source>
</evidence>
<sequence>MIVREIDGPFEWIGETGDTHLRVLSKVPLPVSKRVRAYLEPIPADLAPPAGISTCFQRGTLTAFLAYRVTRAPHWIWLVGFLGIAMLAAAIVAGTTRKQLHAPRPTI</sequence>
<comment type="caution">
    <text evidence="2">The sequence shown here is derived from an EMBL/GenBank/DDBJ whole genome shotgun (WGS) entry which is preliminary data.</text>
</comment>
<dbReference type="EMBL" id="JBHPKH010000121">
    <property type="protein sequence ID" value="MFC1573310.1"/>
    <property type="molecule type" value="Genomic_DNA"/>
</dbReference>
<feature type="transmembrane region" description="Helical" evidence="1">
    <location>
        <begin position="75"/>
        <end position="94"/>
    </location>
</feature>
<protein>
    <recommendedName>
        <fullName evidence="4">PepSY domain-containing protein</fullName>
    </recommendedName>
</protein>
<reference evidence="2 3" key="1">
    <citation type="submission" date="2024-09" db="EMBL/GenBank/DDBJ databases">
        <authorList>
            <person name="D'Angelo T."/>
        </authorList>
    </citation>
    <scope>NUCLEOTIDE SEQUENCE [LARGE SCALE GENOMIC DNA]</scope>
    <source>
        <strain evidence="2">SAG AM-320-E07</strain>
    </source>
</reference>
<accession>A0ABV6YLX1</accession>
<organism evidence="2 3">
    <name type="scientific">Eiseniibacteriota bacterium</name>
    <dbReference type="NCBI Taxonomy" id="2212470"/>
    <lineage>
        <taxon>Bacteria</taxon>
        <taxon>Candidatus Eiseniibacteriota</taxon>
    </lineage>
</organism>
<keyword evidence="1" id="KW-0472">Membrane</keyword>
<evidence type="ECO:0000256" key="1">
    <source>
        <dbReference type="SAM" id="Phobius"/>
    </source>
</evidence>
<keyword evidence="1" id="KW-1133">Transmembrane helix</keyword>
<evidence type="ECO:0000313" key="3">
    <source>
        <dbReference type="Proteomes" id="UP001593833"/>
    </source>
</evidence>
<name>A0ABV6YLX1_UNCEI</name>
<gene>
    <name evidence="2" type="ORF">ACFL6M_06895</name>
</gene>
<dbReference type="Proteomes" id="UP001593833">
    <property type="component" value="Unassembled WGS sequence"/>
</dbReference>
<keyword evidence="1" id="KW-0812">Transmembrane</keyword>
<keyword evidence="3" id="KW-1185">Reference proteome</keyword>